<dbReference type="Pfam" id="PF01758">
    <property type="entry name" value="SBF"/>
    <property type="match status" value="1"/>
</dbReference>
<organism evidence="6 7">
    <name type="scientific">Candidatus Cryptobacteroides avicola</name>
    <dbReference type="NCBI Taxonomy" id="2840757"/>
    <lineage>
        <taxon>Bacteria</taxon>
        <taxon>Pseudomonadati</taxon>
        <taxon>Bacteroidota</taxon>
        <taxon>Bacteroidia</taxon>
        <taxon>Bacteroidales</taxon>
        <taxon>Candidatus Cryptobacteroides</taxon>
    </lineage>
</organism>
<protein>
    <submittedName>
        <fullName evidence="6">Transporter</fullName>
    </submittedName>
</protein>
<comment type="caution">
    <text evidence="6">The sequence shown here is derived from an EMBL/GenBank/DDBJ whole genome shotgun (WGS) entry which is preliminary data.</text>
</comment>
<evidence type="ECO:0000313" key="6">
    <source>
        <dbReference type="EMBL" id="MBO8484508.1"/>
    </source>
</evidence>
<dbReference type="EMBL" id="JADILV010000076">
    <property type="protein sequence ID" value="MBO8484508.1"/>
    <property type="molecule type" value="Genomic_DNA"/>
</dbReference>
<evidence type="ECO:0000256" key="5">
    <source>
        <dbReference type="SAM" id="Phobius"/>
    </source>
</evidence>
<accession>A0A940IJW6</accession>
<dbReference type="Gene3D" id="1.20.1530.20">
    <property type="match status" value="1"/>
</dbReference>
<feature type="transmembrane region" description="Helical" evidence="5">
    <location>
        <begin position="160"/>
        <end position="186"/>
    </location>
</feature>
<keyword evidence="4 5" id="KW-0472">Membrane</keyword>
<sequence>MGIIEFAKKRTLPLAMVTGIAAYLIYDSIPALAPAGPYLDKAVGLIQPVLIFIMLFLSFCRISPRELRPRKWHLKALLFQCGIFAGLAAILAVLPHFEERVLVESAMLCIICPTATAAAVVTGKLGGDMSGITTYTVLINIAAGILVPVMIPLIHPVEGLSFFTAFSMIMAKVFPMLICPCLFAWLVRYLMPRFHRRLMQSGNLAFYIWGVSLSIAIAVTTRSVIHNSTSFLLEAGIAAVSLACCALQFRSGKLIGRKYNASTTAGQALGQKNTVFAIWMGYTFMTPVTSVAGGFYCLWHNIYNSWQLERKEKCGENPS</sequence>
<keyword evidence="3 5" id="KW-1133">Transmembrane helix</keyword>
<name>A0A940IJW6_9BACT</name>
<feature type="transmembrane region" description="Helical" evidence="5">
    <location>
        <begin position="76"/>
        <end position="95"/>
    </location>
</feature>
<reference evidence="6" key="2">
    <citation type="journal article" date="2021" name="PeerJ">
        <title>Extensive microbial diversity within the chicken gut microbiome revealed by metagenomics and culture.</title>
        <authorList>
            <person name="Gilroy R."/>
            <person name="Ravi A."/>
            <person name="Getino M."/>
            <person name="Pursley I."/>
            <person name="Horton D.L."/>
            <person name="Alikhan N.F."/>
            <person name="Baker D."/>
            <person name="Gharbi K."/>
            <person name="Hall N."/>
            <person name="Watson M."/>
            <person name="Adriaenssens E.M."/>
            <person name="Foster-Nyarko E."/>
            <person name="Jarju S."/>
            <person name="Secka A."/>
            <person name="Antonio M."/>
            <person name="Oren A."/>
            <person name="Chaudhuri R.R."/>
            <person name="La Ragione R."/>
            <person name="Hildebrand F."/>
            <person name="Pallen M.J."/>
        </authorList>
    </citation>
    <scope>NUCLEOTIDE SEQUENCE</scope>
    <source>
        <strain evidence="6">G3-8215</strain>
    </source>
</reference>
<feature type="transmembrane region" description="Helical" evidence="5">
    <location>
        <begin position="12"/>
        <end position="33"/>
    </location>
</feature>
<evidence type="ECO:0000256" key="3">
    <source>
        <dbReference type="ARBA" id="ARBA00022989"/>
    </source>
</evidence>
<dbReference type="AlphaFoldDB" id="A0A940IJW6"/>
<feature type="transmembrane region" description="Helical" evidence="5">
    <location>
        <begin position="135"/>
        <end position="154"/>
    </location>
</feature>
<gene>
    <name evidence="6" type="ORF">IAB75_10430</name>
</gene>
<dbReference type="InterPro" id="IPR038770">
    <property type="entry name" value="Na+/solute_symporter_sf"/>
</dbReference>
<feature type="transmembrane region" description="Helical" evidence="5">
    <location>
        <begin position="206"/>
        <end position="225"/>
    </location>
</feature>
<keyword evidence="2 5" id="KW-0812">Transmembrane</keyword>
<dbReference type="InterPro" id="IPR002657">
    <property type="entry name" value="BilAc:Na_symport/Acr3"/>
</dbReference>
<evidence type="ECO:0000313" key="7">
    <source>
        <dbReference type="Proteomes" id="UP000725002"/>
    </source>
</evidence>
<evidence type="ECO:0000256" key="1">
    <source>
        <dbReference type="ARBA" id="ARBA00004141"/>
    </source>
</evidence>
<proteinExistence type="predicted"/>
<comment type="subcellular location">
    <subcellularLocation>
        <location evidence="1">Membrane</location>
        <topology evidence="1">Multi-pass membrane protein</topology>
    </subcellularLocation>
</comment>
<dbReference type="Proteomes" id="UP000725002">
    <property type="component" value="Unassembled WGS sequence"/>
</dbReference>
<evidence type="ECO:0000256" key="2">
    <source>
        <dbReference type="ARBA" id="ARBA00022692"/>
    </source>
</evidence>
<feature type="transmembrane region" description="Helical" evidence="5">
    <location>
        <begin position="101"/>
        <end position="123"/>
    </location>
</feature>
<dbReference type="GO" id="GO:0016020">
    <property type="term" value="C:membrane"/>
    <property type="evidence" value="ECO:0007669"/>
    <property type="project" value="UniProtKB-SubCell"/>
</dbReference>
<reference evidence="6" key="1">
    <citation type="submission" date="2020-10" db="EMBL/GenBank/DDBJ databases">
        <authorList>
            <person name="Gilroy R."/>
        </authorList>
    </citation>
    <scope>NUCLEOTIDE SEQUENCE</scope>
    <source>
        <strain evidence="6">G3-8215</strain>
    </source>
</reference>
<evidence type="ECO:0000256" key="4">
    <source>
        <dbReference type="ARBA" id="ARBA00023136"/>
    </source>
</evidence>
<feature type="transmembrane region" description="Helical" evidence="5">
    <location>
        <begin position="45"/>
        <end position="64"/>
    </location>
</feature>